<evidence type="ECO:0008006" key="4">
    <source>
        <dbReference type="Google" id="ProtNLM"/>
    </source>
</evidence>
<dbReference type="AlphaFoldDB" id="A0A1Y6CSG5"/>
<keyword evidence="3" id="KW-1185">Reference proteome</keyword>
<keyword evidence="1" id="KW-0732">Signal</keyword>
<evidence type="ECO:0000256" key="1">
    <source>
        <dbReference type="SAM" id="SignalP"/>
    </source>
</evidence>
<proteinExistence type="predicted"/>
<dbReference type="Proteomes" id="UP000192923">
    <property type="component" value="Unassembled WGS sequence"/>
</dbReference>
<name>A0A1Y6CSG5_9GAMM</name>
<feature type="chain" id="PRO_5012893212" description="Alginate export" evidence="1">
    <location>
        <begin position="28"/>
        <end position="426"/>
    </location>
</feature>
<sequence length="426" mass="47282">MNRPGPARRRIGLGVGSALLSLAPACAGADEAGFPAMEWHGFADLRYLHVESDPTWLDRALGKFRYGDGGSTDLVRANEAALTARMRLGWDWTATATLKAADRQTHPLDATEAFLHWRPASMESLRYSARLGAFFPPVSLENTGTGWTSPYTLTSSAINTWVGEELRVFGGEAQWALRLGNGDQLGLFGAGFGNNDTAGALLAWRGFSLHDYEATFGDRLPLPTRSGVIQSIFPKQAGSTQPFVEVDGRPGYYLGLSLERPGLAKFRALYYDNRARTSVVENGQYGWHTRFASLGFKSELPWALELIGQGLFGRTQMGAPMGGVFPVDADFHAYSVLLSKASGGHRLSLRHDRFSAGGDDLFPQDDNRESGRAWTVNYNYSFDFHVQHQLNLEFVWIDSNRPARELWGEAARQRENLWLLSYRVFF</sequence>
<dbReference type="EMBL" id="FXAM01000001">
    <property type="protein sequence ID" value="SMF93371.1"/>
    <property type="molecule type" value="Genomic_DNA"/>
</dbReference>
<accession>A0A1Y6CSG5</accession>
<dbReference type="OrthoDB" id="7531957at2"/>
<protein>
    <recommendedName>
        <fullName evidence="4">Alginate export</fullName>
    </recommendedName>
</protein>
<feature type="signal peptide" evidence="1">
    <location>
        <begin position="1"/>
        <end position="27"/>
    </location>
</feature>
<dbReference type="STRING" id="1760988.SAMN02949497_0651"/>
<evidence type="ECO:0000313" key="2">
    <source>
        <dbReference type="EMBL" id="SMF93371.1"/>
    </source>
</evidence>
<organism evidence="2 3">
    <name type="scientific">Methylomagnum ishizawai</name>
    <dbReference type="NCBI Taxonomy" id="1760988"/>
    <lineage>
        <taxon>Bacteria</taxon>
        <taxon>Pseudomonadati</taxon>
        <taxon>Pseudomonadota</taxon>
        <taxon>Gammaproteobacteria</taxon>
        <taxon>Methylococcales</taxon>
        <taxon>Methylococcaceae</taxon>
        <taxon>Methylomagnum</taxon>
    </lineage>
</organism>
<dbReference type="RefSeq" id="WP_085209893.1">
    <property type="nucleotide sequence ID" value="NZ_FXAM01000001.1"/>
</dbReference>
<gene>
    <name evidence="2" type="ORF">SAMN02949497_0651</name>
</gene>
<reference evidence="2 3" key="1">
    <citation type="submission" date="2016-12" db="EMBL/GenBank/DDBJ databases">
        <authorList>
            <person name="Song W.-J."/>
            <person name="Kurnit D.M."/>
        </authorList>
    </citation>
    <scope>NUCLEOTIDE SEQUENCE [LARGE SCALE GENOMIC DNA]</scope>
    <source>
        <strain evidence="2 3">175</strain>
    </source>
</reference>
<evidence type="ECO:0000313" key="3">
    <source>
        <dbReference type="Proteomes" id="UP000192923"/>
    </source>
</evidence>